<proteinExistence type="predicted"/>
<feature type="compositionally biased region" description="Basic and acidic residues" evidence="1">
    <location>
        <begin position="11"/>
        <end position="21"/>
    </location>
</feature>
<dbReference type="GeneID" id="78773044"/>
<accession>A0A6A5HLG3</accession>
<sequence length="204" mass="23192">MTSRRQTAESNLHDPMRKELGIDSNAEDKHGWFARSGHFQSETVENMENAPEDKQLHEWKSKKIADTLAVVKTLAKVRSDAHTASSQEHHTVLASLAVVVWTFKPEDEDSSPDAKEAKLDKHFYFKAHHSSWRETTEIVSRRQATYSWKSKKTEDSDYRSDLSNHTKTGMITDNEFFTIKDTGNCARQKHRSGQATSNVADSGN</sequence>
<evidence type="ECO:0000256" key="1">
    <source>
        <dbReference type="SAM" id="MobiDB-lite"/>
    </source>
</evidence>
<feature type="region of interest" description="Disordered" evidence="1">
    <location>
        <begin position="1"/>
        <end position="21"/>
    </location>
</feature>
<evidence type="ECO:0000313" key="3">
    <source>
        <dbReference type="Proteomes" id="UP000483820"/>
    </source>
</evidence>
<dbReference type="KEGG" id="crq:GCK72_000191"/>
<comment type="caution">
    <text evidence="2">The sequence shown here is derived from an EMBL/GenBank/DDBJ whole genome shotgun (WGS) entry which is preliminary data.</text>
</comment>
<dbReference type="CTD" id="78773044"/>
<gene>
    <name evidence="2" type="ORF">GCK72_000191</name>
</gene>
<dbReference type="Proteomes" id="UP000483820">
    <property type="component" value="Chromosome I"/>
</dbReference>
<organism evidence="2 3">
    <name type="scientific">Caenorhabditis remanei</name>
    <name type="common">Caenorhabditis vulgaris</name>
    <dbReference type="NCBI Taxonomy" id="31234"/>
    <lineage>
        <taxon>Eukaryota</taxon>
        <taxon>Metazoa</taxon>
        <taxon>Ecdysozoa</taxon>
        <taxon>Nematoda</taxon>
        <taxon>Chromadorea</taxon>
        <taxon>Rhabditida</taxon>
        <taxon>Rhabditina</taxon>
        <taxon>Rhabditomorpha</taxon>
        <taxon>Rhabditoidea</taxon>
        <taxon>Rhabditidae</taxon>
        <taxon>Peloderinae</taxon>
        <taxon>Caenorhabditis</taxon>
    </lineage>
</organism>
<reference evidence="2 3" key="1">
    <citation type="submission" date="2019-12" db="EMBL/GenBank/DDBJ databases">
        <title>Chromosome-level assembly of the Caenorhabditis remanei genome.</title>
        <authorList>
            <person name="Teterina A.A."/>
            <person name="Willis J.H."/>
            <person name="Phillips P.C."/>
        </authorList>
    </citation>
    <scope>NUCLEOTIDE SEQUENCE [LARGE SCALE GENOMIC DNA]</scope>
    <source>
        <strain evidence="2 3">PX506</strain>
        <tissue evidence="2">Whole organism</tissue>
    </source>
</reference>
<dbReference type="AlphaFoldDB" id="A0A6A5HLG3"/>
<dbReference type="EMBL" id="WUAV01000001">
    <property type="protein sequence ID" value="KAF1768379.1"/>
    <property type="molecule type" value="Genomic_DNA"/>
</dbReference>
<protein>
    <submittedName>
        <fullName evidence="2">Uncharacterized protein</fullName>
    </submittedName>
</protein>
<feature type="compositionally biased region" description="Polar residues" evidence="1">
    <location>
        <begin position="1"/>
        <end position="10"/>
    </location>
</feature>
<name>A0A6A5HLG3_CAERE</name>
<dbReference type="RefSeq" id="XP_053590970.1">
    <property type="nucleotide sequence ID" value="XM_053722325.1"/>
</dbReference>
<evidence type="ECO:0000313" key="2">
    <source>
        <dbReference type="EMBL" id="KAF1768379.1"/>
    </source>
</evidence>